<dbReference type="RefSeq" id="WP_377484734.1">
    <property type="nucleotide sequence ID" value="NZ_JBHUOX010000007.1"/>
</dbReference>
<gene>
    <name evidence="2" type="ORF">ACFS7Z_11815</name>
</gene>
<keyword evidence="2" id="KW-0540">Nuclease</keyword>
<organism evidence="2 3">
    <name type="scientific">Pontibacter toksunensis</name>
    <dbReference type="NCBI Taxonomy" id="1332631"/>
    <lineage>
        <taxon>Bacteria</taxon>
        <taxon>Pseudomonadati</taxon>
        <taxon>Bacteroidota</taxon>
        <taxon>Cytophagia</taxon>
        <taxon>Cytophagales</taxon>
        <taxon>Hymenobacteraceae</taxon>
        <taxon>Pontibacter</taxon>
    </lineage>
</organism>
<protein>
    <submittedName>
        <fullName evidence="2">HNH endonuclease</fullName>
    </submittedName>
</protein>
<dbReference type="GO" id="GO:0004519">
    <property type="term" value="F:endonuclease activity"/>
    <property type="evidence" value="ECO:0007669"/>
    <property type="project" value="UniProtKB-KW"/>
</dbReference>
<feature type="domain" description="HNH nuclease" evidence="1">
    <location>
        <begin position="151"/>
        <end position="201"/>
    </location>
</feature>
<proteinExistence type="predicted"/>
<sequence length="258" mass="29656">MKQGQSLWTREELILAINLYCKIPFGKVHKSNTEVIHLAQLIGRSPSSVAYKLVNFASLDPSLKERGIKGAQNTSKLDKEIWNEFYNNWDELPFESEKLRANFEHSTVEAINNIEEADLPKEGKIREQLVKVRVNQSFFRSTILAAYNSTCCITGLSNPSLLIAGHIKPWAVDEVNRLNPQNGIAINALHDKAFESGLLTITPEFKIKISSKIKDQKQDRETLQNYFIQYDKKNIFLPSKFLPAREFLEYHNKERFIS</sequence>
<keyword evidence="3" id="KW-1185">Reference proteome</keyword>
<accession>A0ABW6BXD1</accession>
<reference evidence="3" key="1">
    <citation type="journal article" date="2019" name="Int. J. Syst. Evol. Microbiol.">
        <title>The Global Catalogue of Microorganisms (GCM) 10K type strain sequencing project: providing services to taxonomists for standard genome sequencing and annotation.</title>
        <authorList>
            <consortium name="The Broad Institute Genomics Platform"/>
            <consortium name="The Broad Institute Genome Sequencing Center for Infectious Disease"/>
            <person name="Wu L."/>
            <person name="Ma J."/>
        </authorList>
    </citation>
    <scope>NUCLEOTIDE SEQUENCE [LARGE SCALE GENOMIC DNA]</scope>
    <source>
        <strain evidence="3">KCTC 23984</strain>
    </source>
</reference>
<dbReference type="InterPro" id="IPR003615">
    <property type="entry name" value="HNH_nuc"/>
</dbReference>
<comment type="caution">
    <text evidence="2">The sequence shown here is derived from an EMBL/GenBank/DDBJ whole genome shotgun (WGS) entry which is preliminary data.</text>
</comment>
<dbReference type="EMBL" id="JBHUOX010000007">
    <property type="protein sequence ID" value="MFD3001054.1"/>
    <property type="molecule type" value="Genomic_DNA"/>
</dbReference>
<evidence type="ECO:0000313" key="3">
    <source>
        <dbReference type="Proteomes" id="UP001597641"/>
    </source>
</evidence>
<evidence type="ECO:0000259" key="1">
    <source>
        <dbReference type="Pfam" id="PF13391"/>
    </source>
</evidence>
<name>A0ABW6BXD1_9BACT</name>
<dbReference type="Proteomes" id="UP001597641">
    <property type="component" value="Unassembled WGS sequence"/>
</dbReference>
<dbReference type="Pfam" id="PF13391">
    <property type="entry name" value="HNH_2"/>
    <property type="match status" value="1"/>
</dbReference>
<keyword evidence="2" id="KW-0255">Endonuclease</keyword>
<evidence type="ECO:0000313" key="2">
    <source>
        <dbReference type="EMBL" id="MFD3001054.1"/>
    </source>
</evidence>
<keyword evidence="2" id="KW-0378">Hydrolase</keyword>